<dbReference type="PIRSF" id="PIRSF017082">
    <property type="entry name" value="YflP"/>
    <property type="match status" value="1"/>
</dbReference>
<proteinExistence type="inferred from homology"/>
<name>A0A502FKB5_9PROT</name>
<feature type="region of interest" description="Disordered" evidence="2">
    <location>
        <begin position="1"/>
        <end position="21"/>
    </location>
</feature>
<dbReference type="InterPro" id="IPR005064">
    <property type="entry name" value="BUG"/>
</dbReference>
<comment type="caution">
    <text evidence="3">The sequence shown here is derived from an EMBL/GenBank/DDBJ whole genome shotgun (WGS) entry which is preliminary data.</text>
</comment>
<keyword evidence="4" id="KW-1185">Reference proteome</keyword>
<evidence type="ECO:0000313" key="3">
    <source>
        <dbReference type="EMBL" id="TPG49543.1"/>
    </source>
</evidence>
<dbReference type="Pfam" id="PF03401">
    <property type="entry name" value="TctC"/>
    <property type="match status" value="1"/>
</dbReference>
<dbReference type="Proteomes" id="UP000317078">
    <property type="component" value="Unassembled WGS sequence"/>
</dbReference>
<sequence>MPDQHDRRPEAAPPPARPGPLTRRAAALLLAAPALLPRRARAQAPWPSDKPVRLVVTLAPGGTADFLARGLAQRLQEVTGNSFVVENRTGGSGAVGWQAAARAAPDATTLLVMDNSLPIAAAAGRDIGFSLARDLEAVWPLAQYAPIVVVNPGLPVNDLKGFVDFAKARPGALFYGSNGIGSVTHLQTELLQAATGMRLNHVSYRGMAQAATDLVAGQVQVMLPVFPTVAGQIRGGALKPIAVSTPGPRIPALPDVPSAREQGIDFAEGTWFGLMAPRGTPRDALAAMQAALAAAAAGEAYRRRLEESGAAVPDGRAAPFGDTVAREVALWTRVLRERNIAIE</sequence>
<dbReference type="SUPFAM" id="SSF53850">
    <property type="entry name" value="Periplasmic binding protein-like II"/>
    <property type="match status" value="1"/>
</dbReference>
<dbReference type="RefSeq" id="WP_140885747.1">
    <property type="nucleotide sequence ID" value="NZ_RCZP01000028.1"/>
</dbReference>
<dbReference type="InterPro" id="IPR042100">
    <property type="entry name" value="Bug_dom1"/>
</dbReference>
<comment type="similarity">
    <text evidence="1">Belongs to the UPF0065 (bug) family.</text>
</comment>
<evidence type="ECO:0000313" key="4">
    <source>
        <dbReference type="Proteomes" id="UP000317078"/>
    </source>
</evidence>
<dbReference type="EMBL" id="RCZP01000028">
    <property type="protein sequence ID" value="TPG49543.1"/>
    <property type="molecule type" value="Genomic_DNA"/>
</dbReference>
<accession>A0A502FKB5</accession>
<dbReference type="CDD" id="cd07012">
    <property type="entry name" value="PBP2_Bug_TTT"/>
    <property type="match status" value="1"/>
</dbReference>
<feature type="compositionally biased region" description="Basic and acidic residues" evidence="2">
    <location>
        <begin position="1"/>
        <end position="10"/>
    </location>
</feature>
<dbReference type="Gene3D" id="3.40.190.150">
    <property type="entry name" value="Bordetella uptake gene, domain 1"/>
    <property type="match status" value="1"/>
</dbReference>
<dbReference type="OrthoDB" id="7247124at2"/>
<protein>
    <submittedName>
        <fullName evidence="3">Tripartite tricarboxylate transporter substrate binding protein</fullName>
    </submittedName>
</protein>
<evidence type="ECO:0000256" key="1">
    <source>
        <dbReference type="ARBA" id="ARBA00006987"/>
    </source>
</evidence>
<dbReference type="PANTHER" id="PTHR42928:SF5">
    <property type="entry name" value="BLR1237 PROTEIN"/>
    <property type="match status" value="1"/>
</dbReference>
<reference evidence="3 4" key="1">
    <citation type="journal article" date="2019" name="Environ. Microbiol.">
        <title>Species interactions and distinct microbial communities in high Arctic permafrost affected cryosols are associated with the CH4 and CO2 gas fluxes.</title>
        <authorList>
            <person name="Altshuler I."/>
            <person name="Hamel J."/>
            <person name="Turney S."/>
            <person name="Magnuson E."/>
            <person name="Levesque R."/>
            <person name="Greer C."/>
            <person name="Whyte L.G."/>
        </authorList>
    </citation>
    <scope>NUCLEOTIDE SEQUENCE [LARGE SCALE GENOMIC DNA]</scope>
    <source>
        <strain evidence="3 4">S9.3B</strain>
    </source>
</reference>
<dbReference type="PANTHER" id="PTHR42928">
    <property type="entry name" value="TRICARBOXYLATE-BINDING PROTEIN"/>
    <property type="match status" value="1"/>
</dbReference>
<dbReference type="Gene3D" id="3.40.190.10">
    <property type="entry name" value="Periplasmic binding protein-like II"/>
    <property type="match status" value="1"/>
</dbReference>
<gene>
    <name evidence="3" type="ORF">EAH89_21265</name>
</gene>
<dbReference type="AlphaFoldDB" id="A0A502FKB5"/>
<evidence type="ECO:0000256" key="2">
    <source>
        <dbReference type="SAM" id="MobiDB-lite"/>
    </source>
</evidence>
<organism evidence="3 4">
    <name type="scientific">Muricoccus nepalensis</name>
    <dbReference type="NCBI Taxonomy" id="1854500"/>
    <lineage>
        <taxon>Bacteria</taxon>
        <taxon>Pseudomonadati</taxon>
        <taxon>Pseudomonadota</taxon>
        <taxon>Alphaproteobacteria</taxon>
        <taxon>Acetobacterales</taxon>
        <taxon>Roseomonadaceae</taxon>
        <taxon>Muricoccus</taxon>
    </lineage>
</organism>